<accession>E6Q4V1</accession>
<dbReference type="InterPro" id="IPR015943">
    <property type="entry name" value="WD40/YVTN_repeat-like_dom_sf"/>
</dbReference>
<dbReference type="PANTHER" id="PTHR47197:SF3">
    <property type="entry name" value="DIHYDRO-HEME D1 DEHYDROGENASE"/>
    <property type="match status" value="1"/>
</dbReference>
<dbReference type="AlphaFoldDB" id="E6Q4V1"/>
<proteinExistence type="predicted"/>
<dbReference type="InterPro" id="IPR051200">
    <property type="entry name" value="Host-pathogen_enzymatic-act"/>
</dbReference>
<protein>
    <recommendedName>
        <fullName evidence="2">YncE family protein</fullName>
    </recommendedName>
</protein>
<dbReference type="InterPro" id="IPR011048">
    <property type="entry name" value="Haem_d1_sf"/>
</dbReference>
<dbReference type="PANTHER" id="PTHR47197">
    <property type="entry name" value="PROTEIN NIRF"/>
    <property type="match status" value="1"/>
</dbReference>
<evidence type="ECO:0008006" key="2">
    <source>
        <dbReference type="Google" id="ProtNLM"/>
    </source>
</evidence>
<sequence>MKLVRAIVLACAAAGGLIGAIWLPRIESFVPAKISFAPFPYFVGSRITLQSVGLAPHARWSVLGPARITTVAGSRYLSLLRQGRAQVIASDGRAIASRTIQILRAPPAHTTLIAVACYDDGVAFYDARRLTALGLLATGGSPSDIAVSGNRLAVTDNDGEAFTVIERTPWRILRRPLAASDEVAAAPGGKFYATLRQWRGLGAVASVTATPQITKTGMTAEGIAVDPHRGVLYVANVNDGSVLELSTRTLKPLARLWVGSRVFSLALDADGSHLYAVRNGGMKNDDGDVVEIATQPHLHIVARSALLDLPLGIALDPTAHRLFVTDEASDVVYVLDPTTLRATHAPLHTCHTPWDPTFDARSDRLYVPCARDDRLDIFNASTLARIPGAPIRTAGYPLAVSIWR</sequence>
<gene>
    <name evidence="1" type="ORF">CARN4_0937</name>
</gene>
<dbReference type="EMBL" id="CABO01000031">
    <property type="protein sequence ID" value="CBI02212.1"/>
    <property type="molecule type" value="Genomic_DNA"/>
</dbReference>
<name>E6Q4V1_9ZZZZ</name>
<dbReference type="SUPFAM" id="SSF51004">
    <property type="entry name" value="C-terminal (heme d1) domain of cytochrome cd1-nitrite reductase"/>
    <property type="match status" value="1"/>
</dbReference>
<reference evidence="1" key="1">
    <citation type="submission" date="2009-10" db="EMBL/GenBank/DDBJ databases">
        <title>Diversity of trophic interactions inside an arsenic-rich microbial ecosystem.</title>
        <authorList>
            <person name="Bertin P.N."/>
            <person name="Heinrich-Salmeron A."/>
            <person name="Pelletier E."/>
            <person name="Goulhen-Chollet F."/>
            <person name="Arsene-Ploetze F."/>
            <person name="Gallien S."/>
            <person name="Calteau A."/>
            <person name="Vallenet D."/>
            <person name="Casiot C."/>
            <person name="Chane-Woon-Ming B."/>
            <person name="Giloteaux L."/>
            <person name="Barakat M."/>
            <person name="Bonnefoy V."/>
            <person name="Bruneel O."/>
            <person name="Chandler M."/>
            <person name="Cleiss J."/>
            <person name="Duran R."/>
            <person name="Elbaz-Poulichet F."/>
            <person name="Fonknechten N."/>
            <person name="Lauga B."/>
            <person name="Mornico D."/>
            <person name="Ortet P."/>
            <person name="Schaeffer C."/>
            <person name="Siguier P."/>
            <person name="Alexander Thil Smith A."/>
            <person name="Van Dorsselaer A."/>
            <person name="Weissenbach J."/>
            <person name="Medigue C."/>
            <person name="Le Paslier D."/>
        </authorList>
    </citation>
    <scope>NUCLEOTIDE SEQUENCE</scope>
</reference>
<comment type="caution">
    <text evidence="1">The sequence shown here is derived from an EMBL/GenBank/DDBJ whole genome shotgun (WGS) entry which is preliminary data.</text>
</comment>
<dbReference type="Gene3D" id="2.130.10.10">
    <property type="entry name" value="YVTN repeat-like/Quinoprotein amine dehydrogenase"/>
    <property type="match status" value="2"/>
</dbReference>
<organism evidence="1">
    <name type="scientific">mine drainage metagenome</name>
    <dbReference type="NCBI Taxonomy" id="410659"/>
    <lineage>
        <taxon>unclassified sequences</taxon>
        <taxon>metagenomes</taxon>
        <taxon>ecological metagenomes</taxon>
    </lineage>
</organism>
<evidence type="ECO:0000313" key="1">
    <source>
        <dbReference type="EMBL" id="CBI02212.1"/>
    </source>
</evidence>